<evidence type="ECO:0000313" key="4">
    <source>
        <dbReference type="Proteomes" id="UP001498398"/>
    </source>
</evidence>
<comment type="caution">
    <text evidence="3">The sequence shown here is derived from an EMBL/GenBank/DDBJ whole genome shotgun (WGS) entry which is preliminary data.</text>
</comment>
<dbReference type="Proteomes" id="UP001498398">
    <property type="component" value="Unassembled WGS sequence"/>
</dbReference>
<protein>
    <submittedName>
        <fullName evidence="3">Uncharacterized protein</fullName>
    </submittedName>
</protein>
<feature type="transmembrane region" description="Helical" evidence="2">
    <location>
        <begin position="52"/>
        <end position="72"/>
    </location>
</feature>
<accession>A0ABR1K3X2</accession>
<keyword evidence="2" id="KW-1133">Transmembrane helix</keyword>
<evidence type="ECO:0000256" key="2">
    <source>
        <dbReference type="SAM" id="Phobius"/>
    </source>
</evidence>
<feature type="compositionally biased region" description="Polar residues" evidence="1">
    <location>
        <begin position="205"/>
        <end position="220"/>
    </location>
</feature>
<sequence length="273" mass="30723">MASPTDPKPTKADRLYRLTFYSISLILSACNLTVYILQLIPEIKWPEQVIKVVPILGSVLWTSLPIIVPMIYKKGFSKDKYFGPFMVLQFIVGAWLSLVYTFPEEDRSRADILVDTIPSFVLAYVIFGLMYTIYLSMFGILKDDETDRYLVWVWTPMILCLAGVLLLGIFWLFGCGLQDMSSYDRQRDAVTTGRGQQVAVAPSDVENQNQNKSGNGNEVQAQVPRERYTHLGNAGETEPLINRNADVDIEMRVIDNDPGHSSQNLENGGRVGT</sequence>
<evidence type="ECO:0000313" key="3">
    <source>
        <dbReference type="EMBL" id="KAK7470297.1"/>
    </source>
</evidence>
<feature type="transmembrane region" description="Helical" evidence="2">
    <location>
        <begin position="149"/>
        <end position="173"/>
    </location>
</feature>
<dbReference type="EMBL" id="JBANRG010000002">
    <property type="protein sequence ID" value="KAK7470297.1"/>
    <property type="molecule type" value="Genomic_DNA"/>
</dbReference>
<proteinExistence type="predicted"/>
<gene>
    <name evidence="3" type="ORF">VKT23_001728</name>
</gene>
<keyword evidence="4" id="KW-1185">Reference proteome</keyword>
<name>A0ABR1K3X2_9AGAR</name>
<feature type="transmembrane region" description="Helical" evidence="2">
    <location>
        <begin position="18"/>
        <end position="40"/>
    </location>
</feature>
<keyword evidence="2" id="KW-0472">Membrane</keyword>
<feature type="region of interest" description="Disordered" evidence="1">
    <location>
        <begin position="199"/>
        <end position="221"/>
    </location>
</feature>
<reference evidence="3 4" key="1">
    <citation type="submission" date="2024-01" db="EMBL/GenBank/DDBJ databases">
        <title>A draft genome for the cacao thread blight pathogen Marasmiellus scandens.</title>
        <authorList>
            <person name="Baruah I.K."/>
            <person name="Leung J."/>
            <person name="Bukari Y."/>
            <person name="Amoako-Attah I."/>
            <person name="Meinhardt L.W."/>
            <person name="Bailey B.A."/>
            <person name="Cohen S.P."/>
        </authorList>
    </citation>
    <scope>NUCLEOTIDE SEQUENCE [LARGE SCALE GENOMIC DNA]</scope>
    <source>
        <strain evidence="3 4">GH-19</strain>
    </source>
</reference>
<keyword evidence="2" id="KW-0812">Transmembrane</keyword>
<evidence type="ECO:0000256" key="1">
    <source>
        <dbReference type="SAM" id="MobiDB-lite"/>
    </source>
</evidence>
<feature type="transmembrane region" description="Helical" evidence="2">
    <location>
        <begin position="81"/>
        <end position="102"/>
    </location>
</feature>
<feature type="transmembrane region" description="Helical" evidence="2">
    <location>
        <begin position="117"/>
        <end position="137"/>
    </location>
</feature>
<organism evidence="3 4">
    <name type="scientific">Marasmiellus scandens</name>
    <dbReference type="NCBI Taxonomy" id="2682957"/>
    <lineage>
        <taxon>Eukaryota</taxon>
        <taxon>Fungi</taxon>
        <taxon>Dikarya</taxon>
        <taxon>Basidiomycota</taxon>
        <taxon>Agaricomycotina</taxon>
        <taxon>Agaricomycetes</taxon>
        <taxon>Agaricomycetidae</taxon>
        <taxon>Agaricales</taxon>
        <taxon>Marasmiineae</taxon>
        <taxon>Omphalotaceae</taxon>
        <taxon>Marasmiellus</taxon>
    </lineage>
</organism>